<reference evidence="4" key="1">
    <citation type="submission" date="2022-04" db="EMBL/GenBank/DDBJ databases">
        <title>Whole genome sequence of Sphaerotilus sp. FB-5.</title>
        <authorList>
            <person name="Takeda M."/>
            <person name="Narihara S."/>
            <person name="Akimoto M."/>
            <person name="Akimoto R."/>
            <person name="Nishiyashiki S."/>
            <person name="Murakami T."/>
        </authorList>
    </citation>
    <scope>NUCLEOTIDE SEQUENCE</scope>
    <source>
        <strain evidence="4">FB-5</strain>
    </source>
</reference>
<dbReference type="PANTHER" id="PTHR43333">
    <property type="entry name" value="2-HACID_DH_C DOMAIN-CONTAINING PROTEIN"/>
    <property type="match status" value="1"/>
</dbReference>
<gene>
    <name evidence="4" type="ORF">CATMQ487_05860</name>
</gene>
<dbReference type="CDD" id="cd12164">
    <property type="entry name" value="GDH_like_2"/>
    <property type="match status" value="1"/>
</dbReference>
<evidence type="ECO:0000256" key="2">
    <source>
        <dbReference type="ARBA" id="ARBA00023027"/>
    </source>
</evidence>
<dbReference type="InterPro" id="IPR036291">
    <property type="entry name" value="NAD(P)-bd_dom_sf"/>
</dbReference>
<accession>A0ABN6PF28</accession>
<dbReference type="PANTHER" id="PTHR43333:SF1">
    <property type="entry name" value="D-ISOMER SPECIFIC 2-HYDROXYACID DEHYDROGENASE NAD-BINDING DOMAIN-CONTAINING PROTEIN"/>
    <property type="match status" value="1"/>
</dbReference>
<dbReference type="EMBL" id="AP025730">
    <property type="protein sequence ID" value="BDI03616.1"/>
    <property type="molecule type" value="Genomic_DNA"/>
</dbReference>
<evidence type="ECO:0000256" key="1">
    <source>
        <dbReference type="ARBA" id="ARBA00023002"/>
    </source>
</evidence>
<evidence type="ECO:0000313" key="5">
    <source>
        <dbReference type="Proteomes" id="UP001057498"/>
    </source>
</evidence>
<dbReference type="Pfam" id="PF02826">
    <property type="entry name" value="2-Hacid_dh_C"/>
    <property type="match status" value="1"/>
</dbReference>
<dbReference type="Gene3D" id="3.40.50.720">
    <property type="entry name" value="NAD(P)-binding Rossmann-like Domain"/>
    <property type="match status" value="2"/>
</dbReference>
<evidence type="ECO:0000313" key="4">
    <source>
        <dbReference type="EMBL" id="BDI03616.1"/>
    </source>
</evidence>
<keyword evidence="1" id="KW-0560">Oxidoreductase</keyword>
<feature type="domain" description="D-isomer specific 2-hydroxyacid dehydrogenase NAD-binding" evidence="3">
    <location>
        <begin position="112"/>
        <end position="287"/>
    </location>
</feature>
<keyword evidence="2" id="KW-0520">NAD</keyword>
<dbReference type="InterPro" id="IPR006140">
    <property type="entry name" value="D-isomer_DH_NAD-bd"/>
</dbReference>
<organism evidence="4 5">
    <name type="scientific">Sphaerotilus microaerophilus</name>
    <dbReference type="NCBI Taxonomy" id="2914710"/>
    <lineage>
        <taxon>Bacteria</taxon>
        <taxon>Pseudomonadati</taxon>
        <taxon>Pseudomonadota</taxon>
        <taxon>Betaproteobacteria</taxon>
        <taxon>Burkholderiales</taxon>
        <taxon>Sphaerotilaceae</taxon>
        <taxon>Sphaerotilus</taxon>
    </lineage>
</organism>
<dbReference type="SUPFAM" id="SSF51735">
    <property type="entry name" value="NAD(P)-binding Rossmann-fold domains"/>
    <property type="match status" value="1"/>
</dbReference>
<protein>
    <submittedName>
        <fullName evidence="4">Glyoxylate/hydroxypyruvate reductase A</fullName>
    </submittedName>
</protein>
<sequence length="322" mass="34500">MDILLTGRWADDDERDTWLAALCEAVRPVLPGARWWLDRGEAQPAWPDRIEIAVVANPLPGRLQGLPRLRLIQSLWAGVDRLLADESLPASVPIARMVDPAMNAAMAETALWAVLTLQRGFHHYAAQQRAGLWRQLPQRRADELTVTVLGCGQMGAAAARRLAAMGYRVRAWRATAGAAAGLAGIEVHAGAEALAPLLADSDIVVNLLPLTPATRGLIDARFLAALPPGAALVNLARGAHVEEADLLAALDSGRLGHAVLDVFATEPLPASHPFWSHPRVTLLPHVAALTDPRSAATVVAANLGALVEGREIAHRVDRRRGY</sequence>
<proteinExistence type="predicted"/>
<name>A0ABN6PF28_9BURK</name>
<dbReference type="RefSeq" id="WP_251971886.1">
    <property type="nucleotide sequence ID" value="NZ_AP025730.1"/>
</dbReference>
<evidence type="ECO:0000259" key="3">
    <source>
        <dbReference type="Pfam" id="PF02826"/>
    </source>
</evidence>
<keyword evidence="5" id="KW-1185">Reference proteome</keyword>
<dbReference type="Proteomes" id="UP001057498">
    <property type="component" value="Chromosome"/>
</dbReference>